<dbReference type="RefSeq" id="WP_002464884.1">
    <property type="nucleotide sequence ID" value="NZ_AEUN01000498.1"/>
</dbReference>
<dbReference type="EMBL" id="AEUN01000498">
    <property type="protein sequence ID" value="EHJ07121.1"/>
    <property type="molecule type" value="Genomic_DNA"/>
</dbReference>
<organism evidence="2 3">
    <name type="scientific">Staphylococcus simiae CCM 7213 = CCUG 51256</name>
    <dbReference type="NCBI Taxonomy" id="911238"/>
    <lineage>
        <taxon>Bacteria</taxon>
        <taxon>Bacillati</taxon>
        <taxon>Bacillota</taxon>
        <taxon>Bacilli</taxon>
        <taxon>Bacillales</taxon>
        <taxon>Staphylococcaceae</taxon>
        <taxon>Staphylococcus</taxon>
    </lineage>
</organism>
<comment type="caution">
    <text evidence="2">The sequence shown here is derived from an EMBL/GenBank/DDBJ whole genome shotgun (WGS) entry which is preliminary data.</text>
</comment>
<evidence type="ECO:0008006" key="4">
    <source>
        <dbReference type="Google" id="ProtNLM"/>
    </source>
</evidence>
<feature type="signal peptide" evidence="1">
    <location>
        <begin position="1"/>
        <end position="23"/>
    </location>
</feature>
<dbReference type="PROSITE" id="PS51257">
    <property type="entry name" value="PROKAR_LIPOPROTEIN"/>
    <property type="match status" value="1"/>
</dbReference>
<dbReference type="PATRIC" id="fig|911238.3.peg.1943"/>
<name>G5JL34_9STAP</name>
<dbReference type="NCBIfam" id="NF033193">
    <property type="entry name" value="lipo_NDxxF"/>
    <property type="match status" value="1"/>
</dbReference>
<evidence type="ECO:0000256" key="1">
    <source>
        <dbReference type="SAM" id="SignalP"/>
    </source>
</evidence>
<evidence type="ECO:0000313" key="3">
    <source>
        <dbReference type="Proteomes" id="UP000005413"/>
    </source>
</evidence>
<gene>
    <name evidence="2" type="ORF">SS7213T_10989</name>
</gene>
<dbReference type="AlphaFoldDB" id="G5JL34"/>
<reference evidence="2 3" key="1">
    <citation type="journal article" date="2012" name="BMC Genomics">
        <title>Comparative genomic analysis of the genus Staphylococcus including Staphylococcus aureus and its newly described sister species Staphylococcus simiae.</title>
        <authorList>
            <person name="Suzuki H."/>
            <person name="Lefebure T."/>
            <person name="Pavinski Bitar P."/>
            <person name="Stanhope M.J."/>
        </authorList>
    </citation>
    <scope>NUCLEOTIDE SEQUENCE [LARGE SCALE GENOMIC DNA]</scope>
    <source>
        <strain evidence="2 3">CCM 7213</strain>
    </source>
</reference>
<keyword evidence="1" id="KW-0732">Signal</keyword>
<protein>
    <recommendedName>
        <fullName evidence="4">NDxxF motif lipoprotein</fullName>
    </recommendedName>
</protein>
<dbReference type="Proteomes" id="UP000005413">
    <property type="component" value="Unassembled WGS sequence"/>
</dbReference>
<dbReference type="OrthoDB" id="2411160at2"/>
<keyword evidence="3" id="KW-1185">Reference proteome</keyword>
<dbReference type="InterPro" id="IPR047903">
    <property type="entry name" value="NDxxF_lipo"/>
</dbReference>
<feature type="chain" id="PRO_5003479268" description="NDxxF motif lipoprotein" evidence="1">
    <location>
        <begin position="24"/>
        <end position="209"/>
    </location>
</feature>
<proteinExistence type="predicted"/>
<accession>G5JL34</accession>
<evidence type="ECO:0000313" key="2">
    <source>
        <dbReference type="EMBL" id="EHJ07121.1"/>
    </source>
</evidence>
<sequence>MKTRLLFSTFLASALILTGCANKDSNQDDKQHHTTASQVPKHVKKITESDIFTSNKKNADISEKEMKEALTKYLAVNNDILDNKYYMQHELDKQSDSQTKVTDKQADRLSELSNLTVKNDLHFKNFVADNHIPKSYDKNTQRIINYFKALNSAISNVDETIEKLSYQPQNSINIVDVPTNYAGDVNKSQQDKIKDFLKSKNIPTDAINK</sequence>